<name>C6B8M7_RHILS</name>
<dbReference type="HOGENOM" id="CLU_1617677_0_0_5"/>
<gene>
    <name evidence="1" type="ordered locus">Rleg_5443</name>
</gene>
<sequence>MVGGFDPLVWGGVLGVSFDEGVDVGFRFCSGTVYAALQLLSRQLREPPFDLIDPGCRCWCEVNMPVWAARESGLDPRRLVGRIVVHHQMHFRPIRHFGIDPLQEIEEFSGQVTLVAMTDYRPSGNVERGLVKKMQHADEALRGRRCGGPRLLDPAGDVKHGSIS</sequence>
<dbReference type="AlphaFoldDB" id="C6B8M7"/>
<accession>C6B8M7</accession>
<reference evidence="1 2" key="1">
    <citation type="journal article" date="2010" name="Stand. Genomic Sci.">
        <title>Complete genome sequence of Rhizobium leguminosarum bv. trifolii strain WSM1325, an effective microsymbiont of annual Mediterranean clovers.</title>
        <authorList>
            <person name="Reeve W."/>
            <person name="O'Hara G."/>
            <person name="Chain P."/>
            <person name="Ardley J."/>
            <person name="Brau L."/>
            <person name="Nandesena K."/>
            <person name="Tiwari R."/>
            <person name="Copeland A."/>
            <person name="Nolan M."/>
            <person name="Han C."/>
            <person name="Brettin T."/>
            <person name="Land M."/>
            <person name="Ovchinikova G."/>
            <person name="Ivanova N."/>
            <person name="Mavromatis K."/>
            <person name="Markowitz V."/>
            <person name="Kyrpides N."/>
            <person name="Melino V."/>
            <person name="Denton M."/>
            <person name="Yates R."/>
            <person name="Howieson J."/>
        </authorList>
    </citation>
    <scope>NUCLEOTIDE SEQUENCE [LARGE SCALE GENOMIC DNA]</scope>
    <source>
        <strain evidence="2">WSM1325</strain>
        <plasmid evidence="2">Plasmid pR132503</plasmid>
    </source>
</reference>
<dbReference type="Proteomes" id="UP000002256">
    <property type="component" value="Plasmid pR132503"/>
</dbReference>
<proteinExistence type="predicted"/>
<organism evidence="1 2">
    <name type="scientific">Rhizobium leguminosarum bv. trifolii (strain WSM1325)</name>
    <dbReference type="NCBI Taxonomy" id="395491"/>
    <lineage>
        <taxon>Bacteria</taxon>
        <taxon>Pseudomonadati</taxon>
        <taxon>Pseudomonadota</taxon>
        <taxon>Alphaproteobacteria</taxon>
        <taxon>Hyphomicrobiales</taxon>
        <taxon>Rhizobiaceae</taxon>
        <taxon>Rhizobium/Agrobacterium group</taxon>
        <taxon>Rhizobium</taxon>
    </lineage>
</organism>
<protein>
    <submittedName>
        <fullName evidence="1">Uncharacterized protein</fullName>
    </submittedName>
</protein>
<evidence type="ECO:0000313" key="1">
    <source>
        <dbReference type="EMBL" id="ACS60265.1"/>
    </source>
</evidence>
<evidence type="ECO:0000313" key="2">
    <source>
        <dbReference type="Proteomes" id="UP000002256"/>
    </source>
</evidence>
<geneLocation type="plasmid" evidence="1 2">
    <name>pR132503</name>
</geneLocation>
<dbReference type="EMBL" id="CP001625">
    <property type="protein sequence ID" value="ACS60265.1"/>
    <property type="molecule type" value="Genomic_DNA"/>
</dbReference>
<dbReference type="KEGG" id="rlg:Rleg_5443"/>
<keyword evidence="1" id="KW-0614">Plasmid</keyword>